<feature type="region of interest" description="Disordered" evidence="5">
    <location>
        <begin position="161"/>
        <end position="184"/>
    </location>
</feature>
<feature type="compositionally biased region" description="Polar residues" evidence="5">
    <location>
        <begin position="83"/>
        <end position="93"/>
    </location>
</feature>
<dbReference type="GO" id="GO:0016236">
    <property type="term" value="P:macroautophagy"/>
    <property type="evidence" value="ECO:0007669"/>
    <property type="project" value="TreeGrafter"/>
</dbReference>
<feature type="transmembrane region" description="Helical" evidence="6">
    <location>
        <begin position="492"/>
        <end position="517"/>
    </location>
</feature>
<comment type="subcellular location">
    <subcellularLocation>
        <location evidence="1">Membrane</location>
        <topology evidence="1">Multi-pass membrane protein</topology>
    </subcellularLocation>
</comment>
<dbReference type="OMA" id="LYRETWL"/>
<keyword evidence="3 6" id="KW-1133">Transmembrane helix</keyword>
<keyword evidence="8" id="KW-1185">Reference proteome</keyword>
<evidence type="ECO:0000256" key="5">
    <source>
        <dbReference type="SAM" id="MobiDB-lite"/>
    </source>
</evidence>
<feature type="transmembrane region" description="Helical" evidence="6">
    <location>
        <begin position="396"/>
        <end position="419"/>
    </location>
</feature>
<dbReference type="PANTHER" id="PTHR21389">
    <property type="entry name" value="P53 INDUCED PROTEIN"/>
    <property type="match status" value="1"/>
</dbReference>
<dbReference type="GO" id="GO:0016020">
    <property type="term" value="C:membrane"/>
    <property type="evidence" value="ECO:0007669"/>
    <property type="project" value="UniProtKB-SubCell"/>
</dbReference>
<dbReference type="VEuPathDB" id="TriTrypDB:Lsey_0083_0150"/>
<dbReference type="OrthoDB" id="266518at2759"/>
<dbReference type="AlphaFoldDB" id="A0A0N1PDR7"/>
<dbReference type="EMBL" id="LJSK01000083">
    <property type="protein sequence ID" value="KPI87541.1"/>
    <property type="molecule type" value="Genomic_DNA"/>
</dbReference>
<protein>
    <submittedName>
        <fullName evidence="7">Uncharacterized protein</fullName>
    </submittedName>
</protein>
<feature type="region of interest" description="Disordered" evidence="5">
    <location>
        <begin position="49"/>
        <end position="93"/>
    </location>
</feature>
<accession>A0A0N1PDR7</accession>
<evidence type="ECO:0000313" key="7">
    <source>
        <dbReference type="EMBL" id="KPI87541.1"/>
    </source>
</evidence>
<dbReference type="Proteomes" id="UP000038009">
    <property type="component" value="Unassembled WGS sequence"/>
</dbReference>
<name>A0A0N1PDR7_LEPSE</name>
<evidence type="ECO:0000256" key="6">
    <source>
        <dbReference type="SAM" id="Phobius"/>
    </source>
</evidence>
<feature type="transmembrane region" description="Helical" evidence="6">
    <location>
        <begin position="537"/>
        <end position="555"/>
    </location>
</feature>
<keyword evidence="4 6" id="KW-0472">Membrane</keyword>
<evidence type="ECO:0000256" key="4">
    <source>
        <dbReference type="ARBA" id="ARBA00023136"/>
    </source>
</evidence>
<feature type="transmembrane region" description="Helical" evidence="6">
    <location>
        <begin position="468"/>
        <end position="485"/>
    </location>
</feature>
<keyword evidence="2 6" id="KW-0812">Transmembrane</keyword>
<organism evidence="7 8">
    <name type="scientific">Leptomonas seymouri</name>
    <dbReference type="NCBI Taxonomy" id="5684"/>
    <lineage>
        <taxon>Eukaryota</taxon>
        <taxon>Discoba</taxon>
        <taxon>Euglenozoa</taxon>
        <taxon>Kinetoplastea</taxon>
        <taxon>Metakinetoplastina</taxon>
        <taxon>Trypanosomatida</taxon>
        <taxon>Trypanosomatidae</taxon>
        <taxon>Leishmaniinae</taxon>
        <taxon>Leptomonas</taxon>
    </lineage>
</organism>
<comment type="caution">
    <text evidence="7">The sequence shown here is derived from an EMBL/GenBank/DDBJ whole genome shotgun (WGS) entry which is preliminary data.</text>
</comment>
<reference evidence="7 8" key="1">
    <citation type="journal article" date="2015" name="PLoS Pathog.">
        <title>Leptomonas seymouri: Adaptations to the Dixenous Life Cycle Analyzed by Genome Sequencing, Transcriptome Profiling and Co-infection with Leishmania donovani.</title>
        <authorList>
            <person name="Kraeva N."/>
            <person name="Butenko A."/>
            <person name="Hlavacova J."/>
            <person name="Kostygov A."/>
            <person name="Myskova J."/>
            <person name="Grybchuk D."/>
            <person name="Lestinova T."/>
            <person name="Votypka J."/>
            <person name="Volf P."/>
            <person name="Opperdoes F."/>
            <person name="Flegontov P."/>
            <person name="Lukes J."/>
            <person name="Yurchenko V."/>
        </authorList>
    </citation>
    <scope>NUCLEOTIDE SEQUENCE [LARGE SCALE GENOMIC DNA]</scope>
    <source>
        <strain evidence="7 8">ATCC 30220</strain>
    </source>
</reference>
<feature type="compositionally biased region" description="Polar residues" evidence="5">
    <location>
        <begin position="161"/>
        <end position="180"/>
    </location>
</feature>
<sequence length="561" mass="62447">MLMGARIEPRACVPVRAARNLEEECWRFWQGVVESFGVEWRLSTDDGKRTFAASSPSPPPLASRSHPDADETAASSPLRLDSTGCSSPLTPSRASTLGEAEVRHTFSFLASPVYVALMPPWSLVEYDPKMWMLLRKNLMANMALTALTVAYMALSHSLTTPSRPSSAFQSGARTSLSPNTHDARGTAESRSLLGWILLCWMRLLLWILKYLGQWPLYTVLQIVGLVWYSQLYRETWLVRKGWVLRGTRLREASPLTKKASTSAQQPTTTMPAQLLPLPEGVTRPWLAPISLRVAPQSGEVALLSSTTATYHLVWRQASLLLHASITYSTHAAHLLLRMLRHKGPTTPLQEWVLGDASAAATAAARRTTASSSPLAQRTSPDIFETITSYLESTSEVIFKALATMSFAFFASCVELLPFIGTPLCLLLNAQLYAFYVFDYRYAAQQQPDGTGHRGSALTYQLHHFAQCWMYYAGYGIGSAILSLWLTHHAGVVVSVCVMSVVYSWQVVWSGFAVPLPSSRPLPVFSLWFYAVDAVRKHYAVLWRLVAIVALLYIPYQCLRYM</sequence>
<dbReference type="PANTHER" id="PTHR21389:SF0">
    <property type="entry name" value="ETOPOSIDE-INDUCED PROTEIN 2.4 HOMOLOG"/>
    <property type="match status" value="1"/>
</dbReference>
<evidence type="ECO:0000256" key="3">
    <source>
        <dbReference type="ARBA" id="ARBA00022989"/>
    </source>
</evidence>
<evidence type="ECO:0000256" key="2">
    <source>
        <dbReference type="ARBA" id="ARBA00022692"/>
    </source>
</evidence>
<gene>
    <name evidence="7" type="ORF">ABL78_3384</name>
</gene>
<dbReference type="GO" id="GO:0005783">
    <property type="term" value="C:endoplasmic reticulum"/>
    <property type="evidence" value="ECO:0007669"/>
    <property type="project" value="TreeGrafter"/>
</dbReference>
<proteinExistence type="predicted"/>
<feature type="transmembrane region" description="Helical" evidence="6">
    <location>
        <begin position="138"/>
        <end position="158"/>
    </location>
</feature>
<evidence type="ECO:0000256" key="1">
    <source>
        <dbReference type="ARBA" id="ARBA00004141"/>
    </source>
</evidence>
<evidence type="ECO:0000313" key="8">
    <source>
        <dbReference type="Proteomes" id="UP000038009"/>
    </source>
</evidence>